<accession>A0ABY5SJ55</accession>
<feature type="compositionally biased region" description="Polar residues" evidence="5">
    <location>
        <begin position="1"/>
        <end position="10"/>
    </location>
</feature>
<feature type="compositionally biased region" description="Polar residues" evidence="5">
    <location>
        <begin position="19"/>
        <end position="39"/>
    </location>
</feature>
<evidence type="ECO:0000256" key="6">
    <source>
        <dbReference type="SAM" id="Phobius"/>
    </source>
</evidence>
<evidence type="ECO:0000256" key="2">
    <source>
        <dbReference type="ARBA" id="ARBA00022692"/>
    </source>
</evidence>
<evidence type="ECO:0000256" key="3">
    <source>
        <dbReference type="ARBA" id="ARBA00022989"/>
    </source>
</evidence>
<feature type="transmembrane region" description="Helical" evidence="6">
    <location>
        <begin position="113"/>
        <end position="132"/>
    </location>
</feature>
<evidence type="ECO:0000256" key="5">
    <source>
        <dbReference type="SAM" id="MobiDB-lite"/>
    </source>
</evidence>
<dbReference type="InterPro" id="IPR019109">
    <property type="entry name" value="MamF_MmsF"/>
</dbReference>
<dbReference type="EMBL" id="CP093443">
    <property type="protein sequence ID" value="UVI34545.1"/>
    <property type="molecule type" value="Genomic_DNA"/>
</dbReference>
<name>A0ABY5SJ55_9MICO</name>
<reference evidence="7" key="1">
    <citation type="submission" date="2022-03" db="EMBL/GenBank/DDBJ databases">
        <title>Brevibacterium spongiae sp. nov., isolated from marine sponge.</title>
        <authorList>
            <person name="Li Z."/>
            <person name="Zhang M."/>
        </authorList>
    </citation>
    <scope>NUCLEOTIDE SEQUENCE</scope>
    <source>
        <strain evidence="7">WHS-Z9</strain>
    </source>
</reference>
<keyword evidence="4 6" id="KW-0472">Membrane</keyword>
<evidence type="ECO:0000256" key="1">
    <source>
        <dbReference type="ARBA" id="ARBA00004141"/>
    </source>
</evidence>
<feature type="compositionally biased region" description="Gly residues" evidence="5">
    <location>
        <begin position="52"/>
        <end position="73"/>
    </location>
</feature>
<gene>
    <name evidence="7" type="ORF">L1F31_10390</name>
</gene>
<proteinExistence type="predicted"/>
<feature type="compositionally biased region" description="Low complexity" evidence="5">
    <location>
        <begin position="40"/>
        <end position="51"/>
    </location>
</feature>
<sequence length="221" mass="24087">MSFNPQQPNSGRPMPPHYSQASGPQQPYSRQPGAQSYSFGQPGSQQPNYGQPGYGQNGPGYGQPGSGGQYGPGGPQPFVDPALFDSRNLPDAAYGPESPPFWMASESERTTAMWSHLGSLLFGYLPLIMFLVKKDESPFVREHTRQGLNALITNTIATIAAFFVFGMVGFLLAFVTFGLSMFLMYVAFIVPCVYIVLYIIAGIAANRGEGYKMPLVFDFVK</sequence>
<feature type="transmembrane region" description="Helical" evidence="6">
    <location>
        <begin position="152"/>
        <end position="176"/>
    </location>
</feature>
<keyword evidence="8" id="KW-1185">Reference proteome</keyword>
<protein>
    <submittedName>
        <fullName evidence="7">DUF4870 domain-containing protein</fullName>
    </submittedName>
</protein>
<evidence type="ECO:0000313" key="7">
    <source>
        <dbReference type="EMBL" id="UVI34545.1"/>
    </source>
</evidence>
<comment type="subcellular location">
    <subcellularLocation>
        <location evidence="1">Membrane</location>
        <topology evidence="1">Multi-pass membrane protein</topology>
    </subcellularLocation>
</comment>
<evidence type="ECO:0000256" key="4">
    <source>
        <dbReference type="ARBA" id="ARBA00023136"/>
    </source>
</evidence>
<organism evidence="7 8">
    <name type="scientific">Brevibacterium spongiae</name>
    <dbReference type="NCBI Taxonomy" id="2909672"/>
    <lineage>
        <taxon>Bacteria</taxon>
        <taxon>Bacillati</taxon>
        <taxon>Actinomycetota</taxon>
        <taxon>Actinomycetes</taxon>
        <taxon>Micrococcales</taxon>
        <taxon>Brevibacteriaceae</taxon>
        <taxon>Brevibacterium</taxon>
    </lineage>
</organism>
<keyword evidence="3 6" id="KW-1133">Transmembrane helix</keyword>
<keyword evidence="2 6" id="KW-0812">Transmembrane</keyword>
<dbReference type="RefSeq" id="WP_265417226.1">
    <property type="nucleotide sequence ID" value="NZ_CP093443.1"/>
</dbReference>
<feature type="region of interest" description="Disordered" evidence="5">
    <location>
        <begin position="1"/>
        <end position="82"/>
    </location>
</feature>
<evidence type="ECO:0000313" key="8">
    <source>
        <dbReference type="Proteomes" id="UP001064879"/>
    </source>
</evidence>
<dbReference type="Pfam" id="PF09685">
    <property type="entry name" value="MamF_MmsF"/>
    <property type="match status" value="1"/>
</dbReference>
<feature type="transmembrane region" description="Helical" evidence="6">
    <location>
        <begin position="182"/>
        <end position="205"/>
    </location>
</feature>
<dbReference type="Proteomes" id="UP001064879">
    <property type="component" value="Chromosome"/>
</dbReference>